<dbReference type="CDD" id="cd07812">
    <property type="entry name" value="SRPBCC"/>
    <property type="match status" value="1"/>
</dbReference>
<evidence type="ECO:0000313" key="1">
    <source>
        <dbReference type="EMBL" id="TDD61789.1"/>
    </source>
</evidence>
<dbReference type="InterPro" id="IPR019587">
    <property type="entry name" value="Polyketide_cyclase/dehydratase"/>
</dbReference>
<dbReference type="OrthoDB" id="4483486at2"/>
<dbReference type="InterPro" id="IPR023393">
    <property type="entry name" value="START-like_dom_sf"/>
</dbReference>
<sequence>MSENECMVEASAEDVFAVLTDGWRYAAWVVGASRVRDVDAPWPEPGGIIHHSVGAWPLLINDTTEAVEYDEGRRLRLRVRAWPVGEGDVEFRVHEGPKGCRVVMTEKAVRGPASLMPAGLADLLLGARNTETLHRLKLLAEQRKES</sequence>
<gene>
    <name evidence="1" type="ORF">E1263_06240</name>
</gene>
<dbReference type="SUPFAM" id="SSF55961">
    <property type="entry name" value="Bet v1-like"/>
    <property type="match status" value="1"/>
</dbReference>
<dbReference type="AlphaFoldDB" id="A0A4R4ZUW2"/>
<dbReference type="RefSeq" id="WP_132166201.1">
    <property type="nucleotide sequence ID" value="NZ_SMKX01000011.1"/>
</dbReference>
<name>A0A4R4ZUW2_9ACTN</name>
<evidence type="ECO:0000313" key="2">
    <source>
        <dbReference type="Proteomes" id="UP000295124"/>
    </source>
</evidence>
<accession>A0A4R4ZUW2</accession>
<proteinExistence type="predicted"/>
<comment type="caution">
    <text evidence="1">The sequence shown here is derived from an EMBL/GenBank/DDBJ whole genome shotgun (WGS) entry which is preliminary data.</text>
</comment>
<keyword evidence="2" id="KW-1185">Reference proteome</keyword>
<reference evidence="1 2" key="1">
    <citation type="submission" date="2019-03" db="EMBL/GenBank/DDBJ databases">
        <title>Draft genome sequences of novel Actinobacteria.</title>
        <authorList>
            <person name="Sahin N."/>
            <person name="Ay H."/>
            <person name="Saygin H."/>
        </authorList>
    </citation>
    <scope>NUCLEOTIDE SEQUENCE [LARGE SCALE GENOMIC DNA]</scope>
    <source>
        <strain evidence="1 2">JCM 13523</strain>
    </source>
</reference>
<dbReference type="Proteomes" id="UP000295124">
    <property type="component" value="Unassembled WGS sequence"/>
</dbReference>
<dbReference type="EMBL" id="SMKX01000011">
    <property type="protein sequence ID" value="TDD61789.1"/>
    <property type="molecule type" value="Genomic_DNA"/>
</dbReference>
<dbReference type="Gene3D" id="3.30.530.20">
    <property type="match status" value="1"/>
</dbReference>
<protein>
    <submittedName>
        <fullName evidence="1">SRPBCC family protein</fullName>
    </submittedName>
</protein>
<organism evidence="1 2">
    <name type="scientific">Kribbella antibiotica</name>
    <dbReference type="NCBI Taxonomy" id="190195"/>
    <lineage>
        <taxon>Bacteria</taxon>
        <taxon>Bacillati</taxon>
        <taxon>Actinomycetota</taxon>
        <taxon>Actinomycetes</taxon>
        <taxon>Propionibacteriales</taxon>
        <taxon>Kribbellaceae</taxon>
        <taxon>Kribbella</taxon>
    </lineage>
</organism>
<dbReference type="Pfam" id="PF10604">
    <property type="entry name" value="Polyketide_cyc2"/>
    <property type="match status" value="1"/>
</dbReference>